<dbReference type="PANTHER" id="PTHR46112">
    <property type="entry name" value="AMINOPEPTIDASE"/>
    <property type="match status" value="1"/>
</dbReference>
<keyword evidence="2" id="KW-0645">Protease</keyword>
<dbReference type="PANTHER" id="PTHR46112:SF3">
    <property type="entry name" value="AMINOPEPTIDASE YPDF"/>
    <property type="match status" value="1"/>
</dbReference>
<protein>
    <submittedName>
        <fullName evidence="2">Xaa-Pro aminopeptidase</fullName>
    </submittedName>
</protein>
<dbReference type="Pfam" id="PF00557">
    <property type="entry name" value="Peptidase_M24"/>
    <property type="match status" value="1"/>
</dbReference>
<accession>A0ABT9RFY0</accession>
<dbReference type="Proteomes" id="UP001230426">
    <property type="component" value="Unassembled WGS sequence"/>
</dbReference>
<comment type="caution">
    <text evidence="2">The sequence shown here is derived from an EMBL/GenBank/DDBJ whole genome shotgun (WGS) entry which is preliminary data.</text>
</comment>
<name>A0ABT9RFY0_9ACTN</name>
<evidence type="ECO:0000259" key="1">
    <source>
        <dbReference type="Pfam" id="PF00557"/>
    </source>
</evidence>
<dbReference type="SUPFAM" id="SSF55920">
    <property type="entry name" value="Creatinase/aminopeptidase"/>
    <property type="match status" value="1"/>
</dbReference>
<proteinExistence type="predicted"/>
<sequence>MLAARACMIDEVRRRMVEEGVDALVLRPSPDFRYLGGQGEGYLVLDLHGPPAAAAGPLEAAALIPASARRVGVDSEMRAWELFSLRVEAELVLASAVLAPLRLHRGTAEVAATERAASAADAVLLMARELAWFGTTERAMARRLWAMMVETGCEEVLSVLVAAGEHSAVPRHVPCDRVINPGDALLVSVCGRWGGHCSEVARVFAVAEPPEDFEAMYSVVLAAQRAALDSLRPGVPAAEAGRAAREVIEGSGYGHYAAERPGRGVGLGHDEGPWLVPGDTTVLAAGMTVCVEPAIYLPELFGARVADVAVCAPSGARRLSGSSQALHVIDH</sequence>
<organism evidence="2 3">
    <name type="scientific">Streptosporangium brasiliense</name>
    <dbReference type="NCBI Taxonomy" id="47480"/>
    <lineage>
        <taxon>Bacteria</taxon>
        <taxon>Bacillati</taxon>
        <taxon>Actinomycetota</taxon>
        <taxon>Actinomycetes</taxon>
        <taxon>Streptosporangiales</taxon>
        <taxon>Streptosporangiaceae</taxon>
        <taxon>Streptosporangium</taxon>
    </lineage>
</organism>
<feature type="domain" description="Peptidase M24" evidence="1">
    <location>
        <begin position="114"/>
        <end position="310"/>
    </location>
</feature>
<keyword evidence="3" id="KW-1185">Reference proteome</keyword>
<dbReference type="InterPro" id="IPR000994">
    <property type="entry name" value="Pept_M24"/>
</dbReference>
<dbReference type="InterPro" id="IPR036005">
    <property type="entry name" value="Creatinase/aminopeptidase-like"/>
</dbReference>
<dbReference type="EMBL" id="JAUSRB010000002">
    <property type="protein sequence ID" value="MDP9867634.1"/>
    <property type="molecule type" value="Genomic_DNA"/>
</dbReference>
<dbReference type="Gene3D" id="3.90.230.10">
    <property type="entry name" value="Creatinase/methionine aminopeptidase superfamily"/>
    <property type="match status" value="1"/>
</dbReference>
<keyword evidence="2" id="KW-0378">Hydrolase</keyword>
<evidence type="ECO:0000313" key="3">
    <source>
        <dbReference type="Proteomes" id="UP001230426"/>
    </source>
</evidence>
<keyword evidence="2" id="KW-0031">Aminopeptidase</keyword>
<reference evidence="2 3" key="1">
    <citation type="submission" date="2023-07" db="EMBL/GenBank/DDBJ databases">
        <title>Sequencing the genomes of 1000 actinobacteria strains.</title>
        <authorList>
            <person name="Klenk H.-P."/>
        </authorList>
    </citation>
    <scope>NUCLEOTIDE SEQUENCE [LARGE SCALE GENOMIC DNA]</scope>
    <source>
        <strain evidence="2 3">DSM 44109</strain>
    </source>
</reference>
<dbReference type="RefSeq" id="WP_306869467.1">
    <property type="nucleotide sequence ID" value="NZ_JAUSRB010000002.1"/>
</dbReference>
<dbReference type="InterPro" id="IPR050659">
    <property type="entry name" value="Peptidase_M24B"/>
</dbReference>
<gene>
    <name evidence="2" type="ORF">J2S55_006900</name>
</gene>
<evidence type="ECO:0000313" key="2">
    <source>
        <dbReference type="EMBL" id="MDP9867634.1"/>
    </source>
</evidence>
<dbReference type="GO" id="GO:0004177">
    <property type="term" value="F:aminopeptidase activity"/>
    <property type="evidence" value="ECO:0007669"/>
    <property type="project" value="UniProtKB-KW"/>
</dbReference>